<reference evidence="5 6" key="1">
    <citation type="journal article" date="2023" name="G3 (Bethesda)">
        <title>A haplotype-resolved chromosome-scale genome for Quercus rubra L. provides insights into the genetics of adaptive traits for red oak species.</title>
        <authorList>
            <person name="Kapoor B."/>
            <person name="Jenkins J."/>
            <person name="Schmutz J."/>
            <person name="Zhebentyayeva T."/>
            <person name="Kuelheim C."/>
            <person name="Coggeshall M."/>
            <person name="Heim C."/>
            <person name="Lasky J.R."/>
            <person name="Leites L."/>
            <person name="Islam-Faridi N."/>
            <person name="Romero-Severson J."/>
            <person name="DeLeo V.L."/>
            <person name="Lucas S.M."/>
            <person name="Lazic D."/>
            <person name="Gailing O."/>
            <person name="Carlson J."/>
            <person name="Staton M."/>
        </authorList>
    </citation>
    <scope>NUCLEOTIDE SEQUENCE [LARGE SCALE GENOMIC DNA]</scope>
    <source>
        <strain evidence="5">Pseudo-F2</strain>
    </source>
</reference>
<proteinExistence type="predicted"/>
<feature type="disulfide bond" evidence="4">
    <location>
        <begin position="22"/>
        <end position="54"/>
    </location>
</feature>
<dbReference type="FunFam" id="1.10.10.140:FF:000001">
    <property type="entry name" value="Cytochrome c oxidase subunit 6B1"/>
    <property type="match status" value="1"/>
</dbReference>
<evidence type="ECO:0000256" key="3">
    <source>
        <dbReference type="ARBA" id="ARBA00023157"/>
    </source>
</evidence>
<keyword evidence="2" id="KW-0496">Mitochondrion</keyword>
<comment type="caution">
    <text evidence="5">The sequence shown here is derived from an EMBL/GenBank/DDBJ whole genome shotgun (WGS) entry which is preliminary data.</text>
</comment>
<evidence type="ECO:0000256" key="4">
    <source>
        <dbReference type="PIRSR" id="PIRSR000278-1"/>
    </source>
</evidence>
<sequence>MIKLETAPIDARFPLMNQTQHCYTHYLEYHKCIQKKGKHAPKCEKFADYYRSMCPLEWIQRWNKQREQGIFPGPI</sequence>
<dbReference type="PIRSF" id="PIRSF000278">
    <property type="entry name" value="Cyt_c_oxidase_6B"/>
    <property type="match status" value="1"/>
</dbReference>
<dbReference type="AlphaFoldDB" id="A0AAN7I2B3"/>
<dbReference type="InterPro" id="IPR048280">
    <property type="entry name" value="COX6B-like"/>
</dbReference>
<dbReference type="InterPro" id="IPR036549">
    <property type="entry name" value="CX6/COA6-like_sf"/>
</dbReference>
<dbReference type="PANTHER" id="PTHR46281">
    <property type="entry name" value="CYTOCHROME C OXIDASE SUBUNIT 6B"/>
    <property type="match status" value="1"/>
</dbReference>
<accession>A0AAN7I2B3</accession>
<dbReference type="Pfam" id="PF02297">
    <property type="entry name" value="COX6B"/>
    <property type="match status" value="1"/>
</dbReference>
<dbReference type="Gene3D" id="1.10.10.140">
    <property type="entry name" value="Cytochrome c oxidase, subunit VIb"/>
    <property type="match status" value="1"/>
</dbReference>
<dbReference type="PROSITE" id="PS51808">
    <property type="entry name" value="CHCH"/>
    <property type="match status" value="1"/>
</dbReference>
<dbReference type="PANTHER" id="PTHR46281:SF31">
    <property type="entry name" value="CYTOCHROME C OXIDASE SUBUNIT"/>
    <property type="match status" value="1"/>
</dbReference>
<dbReference type="EMBL" id="JAXUIC010000012">
    <property type="protein sequence ID" value="KAK4557636.1"/>
    <property type="molecule type" value="Genomic_DNA"/>
</dbReference>
<organism evidence="5 6">
    <name type="scientific">Quercus rubra</name>
    <name type="common">Northern red oak</name>
    <name type="synonym">Quercus borealis</name>
    <dbReference type="NCBI Taxonomy" id="3512"/>
    <lineage>
        <taxon>Eukaryota</taxon>
        <taxon>Viridiplantae</taxon>
        <taxon>Streptophyta</taxon>
        <taxon>Embryophyta</taxon>
        <taxon>Tracheophyta</taxon>
        <taxon>Spermatophyta</taxon>
        <taxon>Magnoliopsida</taxon>
        <taxon>eudicotyledons</taxon>
        <taxon>Gunneridae</taxon>
        <taxon>Pentapetalae</taxon>
        <taxon>rosids</taxon>
        <taxon>fabids</taxon>
        <taxon>Fagales</taxon>
        <taxon>Fagaceae</taxon>
        <taxon>Quercus</taxon>
    </lineage>
</organism>
<feature type="disulfide bond" evidence="4">
    <location>
        <begin position="32"/>
        <end position="43"/>
    </location>
</feature>
<evidence type="ECO:0000256" key="2">
    <source>
        <dbReference type="ARBA" id="ARBA00023128"/>
    </source>
</evidence>
<evidence type="ECO:0000256" key="1">
    <source>
        <dbReference type="ARBA" id="ARBA00004173"/>
    </source>
</evidence>
<keyword evidence="6" id="KW-1185">Reference proteome</keyword>
<keyword evidence="3 4" id="KW-1015">Disulfide bond</keyword>
<dbReference type="SUPFAM" id="SSF47694">
    <property type="entry name" value="Cytochrome c oxidase subunit h"/>
    <property type="match status" value="1"/>
</dbReference>
<evidence type="ECO:0000313" key="6">
    <source>
        <dbReference type="Proteomes" id="UP001324115"/>
    </source>
</evidence>
<dbReference type="GO" id="GO:0045277">
    <property type="term" value="C:respiratory chain complex IV"/>
    <property type="evidence" value="ECO:0007669"/>
    <property type="project" value="InterPro"/>
</dbReference>
<name>A0AAN7I2B3_QUERU</name>
<dbReference type="GO" id="GO:0005739">
    <property type="term" value="C:mitochondrion"/>
    <property type="evidence" value="ECO:0007669"/>
    <property type="project" value="UniProtKB-SubCell"/>
</dbReference>
<evidence type="ECO:0000313" key="5">
    <source>
        <dbReference type="EMBL" id="KAK4557636.1"/>
    </source>
</evidence>
<evidence type="ECO:0008006" key="7">
    <source>
        <dbReference type="Google" id="ProtNLM"/>
    </source>
</evidence>
<dbReference type="Proteomes" id="UP001324115">
    <property type="component" value="Unassembled WGS sequence"/>
</dbReference>
<gene>
    <name evidence="5" type="ORF">RGQ29_007411</name>
</gene>
<dbReference type="InterPro" id="IPR003213">
    <property type="entry name" value="Cyt_c_oxidase_su6B"/>
</dbReference>
<comment type="subcellular location">
    <subcellularLocation>
        <location evidence="1">Mitochondrion</location>
    </subcellularLocation>
</comment>
<dbReference type="CDD" id="cd00926">
    <property type="entry name" value="Cyt_c_Oxidase_VIb"/>
    <property type="match status" value="1"/>
</dbReference>
<protein>
    <recommendedName>
        <fullName evidence="7">Cytochrome c oxidase subunit</fullName>
    </recommendedName>
</protein>